<evidence type="ECO:0000256" key="3">
    <source>
        <dbReference type="ARBA" id="ARBA00022777"/>
    </source>
</evidence>
<dbReference type="Gene3D" id="1.10.510.10">
    <property type="entry name" value="Transferase(Phosphotransferase) domain 1"/>
    <property type="match status" value="1"/>
</dbReference>
<dbReference type="STRING" id="39947.A0A0P0YCZ3"/>
<dbReference type="SUPFAM" id="SSF56112">
    <property type="entry name" value="Protein kinase-like (PK-like)"/>
    <property type="match status" value="1"/>
</dbReference>
<keyword evidence="3" id="KW-0418">Kinase</keyword>
<dbReference type="InterPro" id="IPR052059">
    <property type="entry name" value="CR_Ser/Thr_kinase"/>
</dbReference>
<keyword evidence="7" id="KW-1185">Reference proteome</keyword>
<evidence type="ECO:0000256" key="1">
    <source>
        <dbReference type="ARBA" id="ARBA00022679"/>
    </source>
</evidence>
<proteinExistence type="predicted"/>
<feature type="domain" description="Protein kinase" evidence="5">
    <location>
        <begin position="1"/>
        <end position="103"/>
    </location>
</feature>
<evidence type="ECO:0000313" key="7">
    <source>
        <dbReference type="Proteomes" id="UP000059680"/>
    </source>
</evidence>
<accession>A0A0P0YCZ3</accession>
<protein>
    <submittedName>
        <fullName evidence="6">Os12g0611100 protein</fullName>
    </submittedName>
</protein>
<dbReference type="Pfam" id="PF07714">
    <property type="entry name" value="PK_Tyr_Ser-Thr"/>
    <property type="match status" value="1"/>
</dbReference>
<dbReference type="PROSITE" id="PS50011">
    <property type="entry name" value="PROTEIN_KINASE_DOM"/>
    <property type="match status" value="1"/>
</dbReference>
<feature type="non-terminal residue" evidence="6">
    <location>
        <position position="1"/>
    </location>
</feature>
<dbReference type="OMA" id="YCADIQH"/>
<gene>
    <name evidence="6" type="ordered locus">Os12g0611100</name>
    <name evidence="6" type="ORF">OSNPB_120611100</name>
</gene>
<dbReference type="InParanoid" id="A0A0P0YCZ3"/>
<dbReference type="GO" id="GO:0004672">
    <property type="term" value="F:protein kinase activity"/>
    <property type="evidence" value="ECO:0007669"/>
    <property type="project" value="InterPro"/>
</dbReference>
<evidence type="ECO:0000313" key="6">
    <source>
        <dbReference type="EMBL" id="BAT18037.1"/>
    </source>
</evidence>
<evidence type="ECO:0000259" key="5">
    <source>
        <dbReference type="PROSITE" id="PS50011"/>
    </source>
</evidence>
<dbReference type="Proteomes" id="UP000059680">
    <property type="component" value="Chromosome 12"/>
</dbReference>
<dbReference type="SMR" id="A0A0P0YCZ3"/>
<reference evidence="7" key="1">
    <citation type="journal article" date="2005" name="Nature">
        <title>The map-based sequence of the rice genome.</title>
        <authorList>
            <consortium name="International rice genome sequencing project (IRGSP)"/>
            <person name="Matsumoto T."/>
            <person name="Wu J."/>
            <person name="Kanamori H."/>
            <person name="Katayose Y."/>
            <person name="Fujisawa M."/>
            <person name="Namiki N."/>
            <person name="Mizuno H."/>
            <person name="Yamamoto K."/>
            <person name="Antonio B.A."/>
            <person name="Baba T."/>
            <person name="Sakata K."/>
            <person name="Nagamura Y."/>
            <person name="Aoki H."/>
            <person name="Arikawa K."/>
            <person name="Arita K."/>
            <person name="Bito T."/>
            <person name="Chiden Y."/>
            <person name="Fujitsuka N."/>
            <person name="Fukunaka R."/>
            <person name="Hamada M."/>
            <person name="Harada C."/>
            <person name="Hayashi A."/>
            <person name="Hijishita S."/>
            <person name="Honda M."/>
            <person name="Hosokawa S."/>
            <person name="Ichikawa Y."/>
            <person name="Idonuma A."/>
            <person name="Iijima M."/>
            <person name="Ikeda M."/>
            <person name="Ikeno M."/>
            <person name="Ito K."/>
            <person name="Ito S."/>
            <person name="Ito T."/>
            <person name="Ito Y."/>
            <person name="Ito Y."/>
            <person name="Iwabuchi A."/>
            <person name="Kamiya K."/>
            <person name="Karasawa W."/>
            <person name="Kurita K."/>
            <person name="Katagiri S."/>
            <person name="Kikuta A."/>
            <person name="Kobayashi H."/>
            <person name="Kobayashi N."/>
            <person name="Machita K."/>
            <person name="Maehara T."/>
            <person name="Masukawa M."/>
            <person name="Mizubayashi T."/>
            <person name="Mukai Y."/>
            <person name="Nagasaki H."/>
            <person name="Nagata Y."/>
            <person name="Naito S."/>
            <person name="Nakashima M."/>
            <person name="Nakama Y."/>
            <person name="Nakamichi Y."/>
            <person name="Nakamura M."/>
            <person name="Meguro A."/>
            <person name="Negishi M."/>
            <person name="Ohta I."/>
            <person name="Ohta T."/>
            <person name="Okamoto M."/>
            <person name="Ono N."/>
            <person name="Saji S."/>
            <person name="Sakaguchi M."/>
            <person name="Sakai K."/>
            <person name="Shibata M."/>
            <person name="Shimokawa T."/>
            <person name="Song J."/>
            <person name="Takazaki Y."/>
            <person name="Terasawa K."/>
            <person name="Tsugane M."/>
            <person name="Tsuji K."/>
            <person name="Ueda S."/>
            <person name="Waki K."/>
            <person name="Yamagata H."/>
            <person name="Yamamoto M."/>
            <person name="Yamamoto S."/>
            <person name="Yamane H."/>
            <person name="Yoshiki S."/>
            <person name="Yoshihara R."/>
            <person name="Yukawa K."/>
            <person name="Zhong H."/>
            <person name="Yano M."/>
            <person name="Yuan Q."/>
            <person name="Ouyang S."/>
            <person name="Liu J."/>
            <person name="Jones K.M."/>
            <person name="Gansberger K."/>
            <person name="Moffat K."/>
            <person name="Hill J."/>
            <person name="Bera J."/>
            <person name="Fadrosh D."/>
            <person name="Jin S."/>
            <person name="Johri S."/>
            <person name="Kim M."/>
            <person name="Overton L."/>
            <person name="Reardon M."/>
            <person name="Tsitrin T."/>
            <person name="Vuong H."/>
            <person name="Weaver B."/>
            <person name="Ciecko A."/>
            <person name="Tallon L."/>
            <person name="Jackson J."/>
            <person name="Pai G."/>
            <person name="Aken S.V."/>
            <person name="Utterback T."/>
            <person name="Reidmuller S."/>
            <person name="Feldblyum T."/>
            <person name="Hsiao J."/>
            <person name="Zismann V."/>
            <person name="Iobst S."/>
            <person name="de Vazeille A.R."/>
            <person name="Buell C.R."/>
            <person name="Ying K."/>
            <person name="Li Y."/>
            <person name="Lu T."/>
            <person name="Huang Y."/>
            <person name="Zhao Q."/>
            <person name="Feng Q."/>
            <person name="Zhang L."/>
            <person name="Zhu J."/>
            <person name="Weng Q."/>
            <person name="Mu J."/>
            <person name="Lu Y."/>
            <person name="Fan D."/>
            <person name="Liu Y."/>
            <person name="Guan J."/>
            <person name="Zhang Y."/>
            <person name="Yu S."/>
            <person name="Liu X."/>
            <person name="Zhang Y."/>
            <person name="Hong G."/>
            <person name="Han B."/>
            <person name="Choisne N."/>
            <person name="Demange N."/>
            <person name="Orjeda G."/>
            <person name="Samain S."/>
            <person name="Cattolico L."/>
            <person name="Pelletier E."/>
            <person name="Couloux A."/>
            <person name="Segurens B."/>
            <person name="Wincker P."/>
            <person name="D'Hont A."/>
            <person name="Scarpelli C."/>
            <person name="Weissenbach J."/>
            <person name="Salanoubat M."/>
            <person name="Quetier F."/>
            <person name="Yu Y."/>
            <person name="Kim H.R."/>
            <person name="Rambo T."/>
            <person name="Currie J."/>
            <person name="Collura K."/>
            <person name="Luo M."/>
            <person name="Yang T."/>
            <person name="Ammiraju J.S.S."/>
            <person name="Engler F."/>
            <person name="Soderlund C."/>
            <person name="Wing R.A."/>
            <person name="Palmer L.E."/>
            <person name="de la Bastide M."/>
            <person name="Spiegel L."/>
            <person name="Nascimento L."/>
            <person name="Zutavern T."/>
            <person name="O'Shaughnessy A."/>
            <person name="Dike S."/>
            <person name="Dedhia N."/>
            <person name="Preston R."/>
            <person name="Balija V."/>
            <person name="McCombie W.R."/>
            <person name="Chow T."/>
            <person name="Chen H."/>
            <person name="Chung M."/>
            <person name="Chen C."/>
            <person name="Shaw J."/>
            <person name="Wu H."/>
            <person name="Hsiao K."/>
            <person name="Chao Y."/>
            <person name="Chu M."/>
            <person name="Cheng C."/>
            <person name="Hour A."/>
            <person name="Lee P."/>
            <person name="Lin S."/>
            <person name="Lin Y."/>
            <person name="Liou J."/>
            <person name="Liu S."/>
            <person name="Hsing Y."/>
            <person name="Raghuvanshi S."/>
            <person name="Mohanty A."/>
            <person name="Bharti A.K."/>
            <person name="Gaur A."/>
            <person name="Gupta V."/>
            <person name="Kumar D."/>
            <person name="Ravi V."/>
            <person name="Vij S."/>
            <person name="Kapur A."/>
            <person name="Khurana P."/>
            <person name="Khurana P."/>
            <person name="Khurana J.P."/>
            <person name="Tyagi A.K."/>
            <person name="Gaikwad K."/>
            <person name="Singh A."/>
            <person name="Dalal V."/>
            <person name="Srivastava S."/>
            <person name="Dixit A."/>
            <person name="Pal A.K."/>
            <person name="Ghazi I.A."/>
            <person name="Yadav M."/>
            <person name="Pandit A."/>
            <person name="Bhargava A."/>
            <person name="Sureshbabu K."/>
            <person name="Batra K."/>
            <person name="Sharma T.R."/>
            <person name="Mohapatra T."/>
            <person name="Singh N.K."/>
            <person name="Messing J."/>
            <person name="Nelson A.B."/>
            <person name="Fuks G."/>
            <person name="Kavchok S."/>
            <person name="Keizer G."/>
            <person name="Linton E."/>
            <person name="Llaca V."/>
            <person name="Song R."/>
            <person name="Tanyolac B."/>
            <person name="Young S."/>
            <person name="Ho-Il K."/>
            <person name="Hahn J.H."/>
            <person name="Sangsakoo G."/>
            <person name="Vanavichit A."/>
            <person name="de Mattos Luiz.A.T."/>
            <person name="Zimmer P.D."/>
            <person name="Malone G."/>
            <person name="Dellagostin O."/>
            <person name="de Oliveira A.C."/>
            <person name="Bevan M."/>
            <person name="Bancroft I."/>
            <person name="Minx P."/>
            <person name="Cordum H."/>
            <person name="Wilson R."/>
            <person name="Cheng Z."/>
            <person name="Jin W."/>
            <person name="Jiang J."/>
            <person name="Leong S.A."/>
            <person name="Iwama H."/>
            <person name="Gojobori T."/>
            <person name="Itoh T."/>
            <person name="Niimura Y."/>
            <person name="Fujii Y."/>
            <person name="Habara T."/>
            <person name="Sakai H."/>
            <person name="Sato Y."/>
            <person name="Wilson G."/>
            <person name="Kumar K."/>
            <person name="McCouch S."/>
            <person name="Juretic N."/>
            <person name="Hoen D."/>
            <person name="Wright S."/>
            <person name="Bruskiewich R."/>
            <person name="Bureau T."/>
            <person name="Miyao A."/>
            <person name="Hirochika H."/>
            <person name="Nishikawa T."/>
            <person name="Kadowaki K."/>
            <person name="Sugiura M."/>
            <person name="Burr B."/>
            <person name="Sasaki T."/>
        </authorList>
    </citation>
    <scope>NUCLEOTIDE SEQUENCE [LARGE SCALE GENOMIC DNA]</scope>
    <source>
        <strain evidence="7">cv. Nipponbare</strain>
    </source>
</reference>
<evidence type="ECO:0000256" key="2">
    <source>
        <dbReference type="ARBA" id="ARBA00022741"/>
    </source>
</evidence>
<keyword evidence="4" id="KW-0067">ATP-binding</keyword>
<dbReference type="PANTHER" id="PTHR47973">
    <property type="entry name" value="CYSTEINE-RICH RECEPTOR-LIKE PROTEIN KINASE 3"/>
    <property type="match status" value="1"/>
</dbReference>
<dbReference type="InterPro" id="IPR011009">
    <property type="entry name" value="Kinase-like_dom_sf"/>
</dbReference>
<dbReference type="InterPro" id="IPR001245">
    <property type="entry name" value="Ser-Thr/Tyr_kinase_cat_dom"/>
</dbReference>
<organism evidence="6 7">
    <name type="scientific">Oryza sativa subsp. japonica</name>
    <name type="common">Rice</name>
    <dbReference type="NCBI Taxonomy" id="39947"/>
    <lineage>
        <taxon>Eukaryota</taxon>
        <taxon>Viridiplantae</taxon>
        <taxon>Streptophyta</taxon>
        <taxon>Embryophyta</taxon>
        <taxon>Tracheophyta</taxon>
        <taxon>Spermatophyta</taxon>
        <taxon>Magnoliopsida</taxon>
        <taxon>Liliopsida</taxon>
        <taxon>Poales</taxon>
        <taxon>Poaceae</taxon>
        <taxon>BOP clade</taxon>
        <taxon>Oryzoideae</taxon>
        <taxon>Oryzeae</taxon>
        <taxon>Oryzinae</taxon>
        <taxon>Oryza</taxon>
        <taxon>Oryza sativa</taxon>
    </lineage>
</organism>
<reference evidence="6 7" key="3">
    <citation type="journal article" date="2013" name="Rice">
        <title>Improvement of the Oryza sativa Nipponbare reference genome using next generation sequence and optical map data.</title>
        <authorList>
            <person name="Kawahara Y."/>
            <person name="de la Bastide M."/>
            <person name="Hamilton J.P."/>
            <person name="Kanamori H."/>
            <person name="McCombie W.R."/>
            <person name="Ouyang S."/>
            <person name="Schwartz D.C."/>
            <person name="Tanaka T."/>
            <person name="Wu J."/>
            <person name="Zhou S."/>
            <person name="Childs K.L."/>
            <person name="Davidson R.M."/>
            <person name="Lin H."/>
            <person name="Quesada-Ocampo L."/>
            <person name="Vaillancourt B."/>
            <person name="Sakai H."/>
            <person name="Lee S.S."/>
            <person name="Kim J."/>
            <person name="Numa H."/>
            <person name="Itoh T."/>
            <person name="Buell C.R."/>
            <person name="Matsumoto T."/>
        </authorList>
    </citation>
    <scope>NUCLEOTIDE SEQUENCE [LARGE SCALE GENOMIC DNA]</scope>
    <source>
        <strain evidence="7">cv. Nipponbare</strain>
    </source>
</reference>
<dbReference type="AlphaFoldDB" id="A0A0P0YCZ3"/>
<keyword evidence="1" id="KW-0808">Transferase</keyword>
<dbReference type="eggNOG" id="KOG1187">
    <property type="taxonomic scope" value="Eukaryota"/>
</dbReference>
<name>A0A0P0YCZ3_ORYSJ</name>
<dbReference type="FunCoup" id="A0A0P0YCZ3">
    <property type="interactions" value="1"/>
</dbReference>
<keyword evidence="2" id="KW-0547">Nucleotide-binding</keyword>
<sequence>IVQGKLRNGQKVAIKVLSSESRQGTREFLNELSVISNINHHNLVKLHGCCVDGDQKMLVYNYLENNSLAQSLFGKEQKKKSVSTRFSNHGEFVIRFVLRTLNL</sequence>
<reference evidence="6 7" key="2">
    <citation type="journal article" date="2013" name="Plant Cell Physiol.">
        <title>Rice Annotation Project Database (RAP-DB): an integrative and interactive database for rice genomics.</title>
        <authorList>
            <person name="Sakai H."/>
            <person name="Lee S.S."/>
            <person name="Tanaka T."/>
            <person name="Numa H."/>
            <person name="Kim J."/>
            <person name="Kawahara Y."/>
            <person name="Wakimoto H."/>
            <person name="Yang C.C."/>
            <person name="Iwamoto M."/>
            <person name="Abe T."/>
            <person name="Yamada Y."/>
            <person name="Muto A."/>
            <person name="Inokuchi H."/>
            <person name="Ikemura T."/>
            <person name="Matsumoto T."/>
            <person name="Sasaki T."/>
            <person name="Itoh T."/>
        </authorList>
    </citation>
    <scope>NUCLEOTIDE SEQUENCE [LARGE SCALE GENOMIC DNA]</scope>
    <source>
        <strain evidence="7">cv. Nipponbare</strain>
    </source>
</reference>
<dbReference type="InterPro" id="IPR000719">
    <property type="entry name" value="Prot_kinase_dom"/>
</dbReference>
<dbReference type="PaxDb" id="39947-A0A0P0YCZ3"/>
<dbReference type="GO" id="GO:0005524">
    <property type="term" value="F:ATP binding"/>
    <property type="evidence" value="ECO:0007669"/>
    <property type="project" value="UniProtKB-KW"/>
</dbReference>
<evidence type="ECO:0000256" key="4">
    <source>
        <dbReference type="ARBA" id="ARBA00022840"/>
    </source>
</evidence>
<dbReference type="Gramene" id="Os12t0611100-01">
    <property type="protein sequence ID" value="Os12t0611100-01"/>
    <property type="gene ID" value="Os12g0611100"/>
</dbReference>
<dbReference type="EMBL" id="AP014968">
    <property type="protein sequence ID" value="BAT18037.1"/>
    <property type="molecule type" value="Genomic_DNA"/>
</dbReference>